<keyword evidence="1" id="KW-1133">Transmembrane helix</keyword>
<keyword evidence="1" id="KW-0472">Membrane</keyword>
<evidence type="ECO:0000313" key="3">
    <source>
        <dbReference type="Proteomes" id="UP000178869"/>
    </source>
</evidence>
<name>A0A1G2PDI9_9BACT</name>
<feature type="transmembrane region" description="Helical" evidence="1">
    <location>
        <begin position="21"/>
        <end position="42"/>
    </location>
</feature>
<reference evidence="2 3" key="1">
    <citation type="journal article" date="2016" name="Nat. Commun.">
        <title>Thousands of microbial genomes shed light on interconnected biogeochemical processes in an aquifer system.</title>
        <authorList>
            <person name="Anantharaman K."/>
            <person name="Brown C.T."/>
            <person name="Hug L.A."/>
            <person name="Sharon I."/>
            <person name="Castelle C.J."/>
            <person name="Probst A.J."/>
            <person name="Thomas B.C."/>
            <person name="Singh A."/>
            <person name="Wilkins M.J."/>
            <person name="Karaoz U."/>
            <person name="Brodie E.L."/>
            <person name="Williams K.H."/>
            <person name="Hubbard S.S."/>
            <person name="Banfield J.F."/>
        </authorList>
    </citation>
    <scope>NUCLEOTIDE SEQUENCE [LARGE SCALE GENOMIC DNA]</scope>
</reference>
<dbReference type="EMBL" id="MHSR01000016">
    <property type="protein sequence ID" value="OHA46367.1"/>
    <property type="molecule type" value="Genomic_DNA"/>
</dbReference>
<keyword evidence="1" id="KW-0812">Transmembrane</keyword>
<feature type="transmembrane region" description="Helical" evidence="1">
    <location>
        <begin position="163"/>
        <end position="186"/>
    </location>
</feature>
<feature type="transmembrane region" description="Helical" evidence="1">
    <location>
        <begin position="198"/>
        <end position="214"/>
    </location>
</feature>
<feature type="transmembrane region" description="Helical" evidence="1">
    <location>
        <begin position="54"/>
        <end position="75"/>
    </location>
</feature>
<sequence length="334" mass="37555">MTVLDWLRNQFERHPHLPPGTFRTVVIGFIVCAAATIVMGVATTVEAFLGEPKASFSLTLTVILLIGAYSGYVIAVNKSGIDIIDEETKDDDYSVLWRYGEVFGVGLLFHQILLGWLYLLKIAPHFPEQSGFLTETLIVVLVGHSIIKFLVHDKEKIRPRIKHNNLFFLVSVAMASLQILSFLIYFFDGIEVPRDFNYMYIAILGTYVVHNRALEIYYCSKAKNASIDTHQRGELVGSMVMLTGLSLYLMRSLFGAFCQLGGEIYRQFGIVVPCIRVNDMPNDFFSDPTAQIIVITFVMLVASSAVKFYHTRRNGCGHTTENPNQESDTNDSDK</sequence>
<gene>
    <name evidence="2" type="ORF">A2828_00235</name>
</gene>
<organism evidence="2 3">
    <name type="scientific">Candidatus Terrybacteria bacterium RIFCSPHIGHO2_01_FULL_43_35</name>
    <dbReference type="NCBI Taxonomy" id="1802361"/>
    <lineage>
        <taxon>Bacteria</taxon>
        <taxon>Candidatus Terryibacteriota</taxon>
    </lineage>
</organism>
<dbReference type="Proteomes" id="UP000178869">
    <property type="component" value="Unassembled WGS sequence"/>
</dbReference>
<evidence type="ECO:0000256" key="1">
    <source>
        <dbReference type="SAM" id="Phobius"/>
    </source>
</evidence>
<dbReference type="AlphaFoldDB" id="A0A1G2PDI9"/>
<comment type="caution">
    <text evidence="2">The sequence shown here is derived from an EMBL/GenBank/DDBJ whole genome shotgun (WGS) entry which is preliminary data.</text>
</comment>
<protein>
    <submittedName>
        <fullName evidence="2">Uncharacterized protein</fullName>
    </submittedName>
</protein>
<feature type="transmembrane region" description="Helical" evidence="1">
    <location>
        <begin position="235"/>
        <end position="254"/>
    </location>
</feature>
<feature type="transmembrane region" description="Helical" evidence="1">
    <location>
        <begin position="96"/>
        <end position="119"/>
    </location>
</feature>
<feature type="transmembrane region" description="Helical" evidence="1">
    <location>
        <begin position="290"/>
        <end position="309"/>
    </location>
</feature>
<evidence type="ECO:0000313" key="2">
    <source>
        <dbReference type="EMBL" id="OHA46367.1"/>
    </source>
</evidence>
<accession>A0A1G2PDI9</accession>
<feature type="transmembrane region" description="Helical" evidence="1">
    <location>
        <begin position="131"/>
        <end position="151"/>
    </location>
</feature>
<proteinExistence type="predicted"/>